<comment type="catalytic activity">
    <reaction evidence="10">
        <text>a peptide antigen(in) + ATP + H2O = a peptide antigen(out) + ADP + phosphate + H(+)</text>
        <dbReference type="Rhea" id="RHEA:65972"/>
        <dbReference type="Rhea" id="RHEA-COMP:16941"/>
        <dbReference type="ChEBI" id="CHEBI:15377"/>
        <dbReference type="ChEBI" id="CHEBI:15378"/>
        <dbReference type="ChEBI" id="CHEBI:30616"/>
        <dbReference type="ChEBI" id="CHEBI:43474"/>
        <dbReference type="ChEBI" id="CHEBI:166823"/>
        <dbReference type="ChEBI" id="CHEBI:456216"/>
        <dbReference type="EC" id="7.4.2.14"/>
    </reaction>
    <physiologicalReaction direction="left-to-right" evidence="10">
        <dbReference type="Rhea" id="RHEA:65973"/>
    </physiologicalReaction>
</comment>
<dbReference type="GO" id="GO:0016020">
    <property type="term" value="C:membrane"/>
    <property type="evidence" value="ECO:0007669"/>
    <property type="project" value="UniProtKB-SubCell"/>
</dbReference>
<protein>
    <recommendedName>
        <fullName evidence="9">ABC-type antigen peptide transporter</fullName>
        <ecNumber evidence="9">7.4.2.14</ecNumber>
    </recommendedName>
</protein>
<sequence>MRFYALLVFLYIAVDGLLTIGAFGYYQAKLEFDFDLVYNFVFCIDGYEFLRNPLDFAILFLIRVFFLTIAVTLVAIHKDEFVRDSFKVILGYAVFTYSYSLIKFLAFSENLETLKFAGVYMSLIWSIGSSVIFAVLWYFVLAANTLDYQQLLTVEVERTASQNSDSPRTVETNLEAENAEPTTPKQKILTTFQHIVRLLRYCSQQWRWFLPGFVFLIIYSTARVLMPNFMGVVIADIVGVKGIGALTRAVLIMSGLTMISTIFGGLRSGCFDYATALVSRQVRLELFNSLVQQEIGFFDQTKTGDLVSRLTADCATVSSTISNNLNTFLRNGVMLIGGVIFMFILSWRLAMVTFIAVPFIGLITKLYGAYYDRLSERMQNTIARANEVAEEVLSTMRTIRSFACEKREATRFNGLVNKTLDVSKKKAVAFMGYTWIKEFFDSVLLVGVLFYGGHLVMTGKMTVDELIRFLLYQMQMGENLYWLSYCVTNLMECVGASRKVFEYIHRKPTIQYEGKHRPEVNGCIEFNNVDFSYPSRPNNPVLKGLNLRISPGETVALVGPSGGGKTSVVSLIEHFYEPQRGQIMLDGIPVKDIAHVFYHQKIALVAQEPILYDGSVRYNILYGCDWATEDDMLEAAKTANVHDFVMEFEKGYDTNCGEKGVQMSGGQKQRISIARALVRNPAVLILDEATSALDAESEAIVQDAINRCAKERTVIIIAHRLSTIEKADRIAVIYKGSLIQTGSHSELMRDPEGLYYSLVHRQILSSKVGEAE</sequence>
<name>A0A2A2L3K7_9BILA</name>
<dbReference type="FunFam" id="3.40.50.300:FF:000218">
    <property type="entry name" value="Multidrug ABC transporter ATP-binding protein"/>
    <property type="match status" value="1"/>
</dbReference>
<proteinExistence type="inferred from homology"/>
<keyword evidence="6" id="KW-0067">ATP-binding</keyword>
<evidence type="ECO:0000256" key="10">
    <source>
        <dbReference type="ARBA" id="ARBA00048240"/>
    </source>
</evidence>
<dbReference type="InterPro" id="IPR027417">
    <property type="entry name" value="P-loop_NTPase"/>
</dbReference>
<dbReference type="Gene3D" id="3.40.50.300">
    <property type="entry name" value="P-loop containing nucleotide triphosphate hydrolases"/>
    <property type="match status" value="1"/>
</dbReference>
<dbReference type="PANTHER" id="PTHR43394:SF19">
    <property type="entry name" value="ABC TRANSPORTER B FAMILY"/>
    <property type="match status" value="1"/>
</dbReference>
<dbReference type="Gene3D" id="1.20.1560.10">
    <property type="entry name" value="ABC transporter type 1, transmembrane domain"/>
    <property type="match status" value="1"/>
</dbReference>
<feature type="domain" description="ABC transporter" evidence="12">
    <location>
        <begin position="524"/>
        <end position="760"/>
    </location>
</feature>
<comment type="subcellular location">
    <subcellularLocation>
        <location evidence="1">Membrane</location>
        <topology evidence="1">Multi-pass membrane protein</topology>
    </subcellularLocation>
</comment>
<reference evidence="14 15" key="1">
    <citation type="journal article" date="2017" name="Curr. Biol.">
        <title>Genome architecture and evolution of a unichromosomal asexual nematode.</title>
        <authorList>
            <person name="Fradin H."/>
            <person name="Zegar C."/>
            <person name="Gutwein M."/>
            <person name="Lucas J."/>
            <person name="Kovtun M."/>
            <person name="Corcoran D."/>
            <person name="Baugh L.R."/>
            <person name="Kiontke K."/>
            <person name="Gunsalus K."/>
            <person name="Fitch D.H."/>
            <person name="Piano F."/>
        </authorList>
    </citation>
    <scope>NUCLEOTIDE SEQUENCE [LARGE SCALE GENOMIC DNA]</scope>
    <source>
        <strain evidence="14">PF1309</strain>
    </source>
</reference>
<evidence type="ECO:0000256" key="5">
    <source>
        <dbReference type="ARBA" id="ARBA00022741"/>
    </source>
</evidence>
<keyword evidence="15" id="KW-1185">Reference proteome</keyword>
<keyword evidence="8 11" id="KW-0472">Membrane</keyword>
<evidence type="ECO:0000259" key="12">
    <source>
        <dbReference type="PROSITE" id="PS50893"/>
    </source>
</evidence>
<keyword evidence="3" id="KW-0813">Transport</keyword>
<evidence type="ECO:0000256" key="8">
    <source>
        <dbReference type="ARBA" id="ARBA00023136"/>
    </source>
</evidence>
<dbReference type="NCBIfam" id="TIGR00958">
    <property type="entry name" value="3a01208"/>
    <property type="match status" value="1"/>
</dbReference>
<evidence type="ECO:0000256" key="1">
    <source>
        <dbReference type="ARBA" id="ARBA00004141"/>
    </source>
</evidence>
<dbReference type="PIRSF" id="PIRSF002773">
    <property type="entry name" value="ABC_prm/ATPase_B"/>
    <property type="match status" value="1"/>
</dbReference>
<evidence type="ECO:0000256" key="7">
    <source>
        <dbReference type="ARBA" id="ARBA00022989"/>
    </source>
</evidence>
<comment type="similarity">
    <text evidence="2">Belongs to the ABC transporter superfamily. ABCB family. MHC peptide exporter (TC 3.A.1.209) subfamily.</text>
</comment>
<feature type="transmembrane region" description="Helical" evidence="11">
    <location>
        <begin position="7"/>
        <end position="26"/>
    </location>
</feature>
<dbReference type="InterPro" id="IPR039421">
    <property type="entry name" value="Type_1_exporter"/>
</dbReference>
<feature type="domain" description="ABC transmembrane type-1" evidence="13">
    <location>
        <begin position="212"/>
        <end position="492"/>
    </location>
</feature>
<evidence type="ECO:0000313" key="14">
    <source>
        <dbReference type="EMBL" id="PAV80705.1"/>
    </source>
</evidence>
<keyword evidence="7 11" id="KW-1133">Transmembrane helix</keyword>
<feature type="transmembrane region" description="Helical" evidence="11">
    <location>
        <begin position="119"/>
        <end position="141"/>
    </location>
</feature>
<dbReference type="STRING" id="2018661.A0A2A2L3K7"/>
<dbReference type="FunFam" id="1.20.1560.10:FF:000154">
    <property type="entry name" value="HAlF transporter (PGP related)"/>
    <property type="match status" value="1"/>
</dbReference>
<dbReference type="InterPro" id="IPR003439">
    <property type="entry name" value="ABC_transporter-like_ATP-bd"/>
</dbReference>
<dbReference type="PROSITE" id="PS50893">
    <property type="entry name" value="ABC_TRANSPORTER_2"/>
    <property type="match status" value="1"/>
</dbReference>
<dbReference type="GO" id="GO:0015421">
    <property type="term" value="F:ABC-type oligopeptide transporter activity"/>
    <property type="evidence" value="ECO:0007669"/>
    <property type="project" value="TreeGrafter"/>
</dbReference>
<organism evidence="14 15">
    <name type="scientific">Diploscapter pachys</name>
    <dbReference type="NCBI Taxonomy" id="2018661"/>
    <lineage>
        <taxon>Eukaryota</taxon>
        <taxon>Metazoa</taxon>
        <taxon>Ecdysozoa</taxon>
        <taxon>Nematoda</taxon>
        <taxon>Chromadorea</taxon>
        <taxon>Rhabditida</taxon>
        <taxon>Rhabditina</taxon>
        <taxon>Rhabditomorpha</taxon>
        <taxon>Rhabditoidea</taxon>
        <taxon>Rhabditidae</taxon>
        <taxon>Diploscapter</taxon>
    </lineage>
</organism>
<feature type="transmembrane region" description="Helical" evidence="11">
    <location>
        <begin position="246"/>
        <end position="266"/>
    </location>
</feature>
<evidence type="ECO:0000256" key="3">
    <source>
        <dbReference type="ARBA" id="ARBA00022448"/>
    </source>
</evidence>
<dbReference type="Proteomes" id="UP000218231">
    <property type="component" value="Unassembled WGS sequence"/>
</dbReference>
<gene>
    <name evidence="14" type="ORF">WR25_03311</name>
</gene>
<dbReference type="CDD" id="cd03249">
    <property type="entry name" value="ABC_MTABC3_MDL1_MDL2"/>
    <property type="match status" value="1"/>
</dbReference>
<dbReference type="Pfam" id="PF00005">
    <property type="entry name" value="ABC_tran"/>
    <property type="match status" value="1"/>
</dbReference>
<feature type="transmembrane region" description="Helical" evidence="11">
    <location>
        <begin position="88"/>
        <end position="107"/>
    </location>
</feature>
<dbReference type="AlphaFoldDB" id="A0A2A2L3K7"/>
<evidence type="ECO:0000259" key="13">
    <source>
        <dbReference type="PROSITE" id="PS50929"/>
    </source>
</evidence>
<feature type="transmembrane region" description="Helical" evidence="11">
    <location>
        <begin position="56"/>
        <end position="76"/>
    </location>
</feature>
<accession>A0A2A2L3K7</accession>
<dbReference type="OrthoDB" id="6500128at2759"/>
<evidence type="ECO:0000256" key="11">
    <source>
        <dbReference type="SAM" id="Phobius"/>
    </source>
</evidence>
<feature type="transmembrane region" description="Helical" evidence="11">
    <location>
        <begin position="208"/>
        <end position="226"/>
    </location>
</feature>
<dbReference type="InterPro" id="IPR036640">
    <property type="entry name" value="ABC1_TM_sf"/>
</dbReference>
<comment type="caution">
    <text evidence="14">The sequence shown here is derived from an EMBL/GenBank/DDBJ whole genome shotgun (WGS) entry which is preliminary data.</text>
</comment>
<evidence type="ECO:0000256" key="4">
    <source>
        <dbReference type="ARBA" id="ARBA00022692"/>
    </source>
</evidence>
<dbReference type="SUPFAM" id="SSF52540">
    <property type="entry name" value="P-loop containing nucleoside triphosphate hydrolases"/>
    <property type="match status" value="1"/>
</dbReference>
<evidence type="ECO:0000313" key="15">
    <source>
        <dbReference type="Proteomes" id="UP000218231"/>
    </source>
</evidence>
<dbReference type="SMART" id="SM00382">
    <property type="entry name" value="AAA"/>
    <property type="match status" value="1"/>
</dbReference>
<evidence type="ECO:0000256" key="2">
    <source>
        <dbReference type="ARBA" id="ARBA00006493"/>
    </source>
</evidence>
<dbReference type="GO" id="GO:0016887">
    <property type="term" value="F:ATP hydrolysis activity"/>
    <property type="evidence" value="ECO:0007669"/>
    <property type="project" value="InterPro"/>
</dbReference>
<keyword evidence="5" id="KW-0547">Nucleotide-binding</keyword>
<dbReference type="EC" id="7.4.2.14" evidence="9"/>
<dbReference type="PROSITE" id="PS50929">
    <property type="entry name" value="ABC_TM1F"/>
    <property type="match status" value="1"/>
</dbReference>
<dbReference type="InterPro" id="IPR003593">
    <property type="entry name" value="AAA+_ATPase"/>
</dbReference>
<dbReference type="InterPro" id="IPR017871">
    <property type="entry name" value="ABC_transporter-like_CS"/>
</dbReference>
<dbReference type="EMBL" id="LIAE01007228">
    <property type="protein sequence ID" value="PAV80705.1"/>
    <property type="molecule type" value="Genomic_DNA"/>
</dbReference>
<dbReference type="SUPFAM" id="SSF90123">
    <property type="entry name" value="ABC transporter transmembrane region"/>
    <property type="match status" value="1"/>
</dbReference>
<dbReference type="CDD" id="cd18572">
    <property type="entry name" value="ABC_6TM_TAP"/>
    <property type="match status" value="1"/>
</dbReference>
<dbReference type="Pfam" id="PF00664">
    <property type="entry name" value="ABC_membrane"/>
    <property type="match status" value="1"/>
</dbReference>
<dbReference type="GO" id="GO:0005524">
    <property type="term" value="F:ATP binding"/>
    <property type="evidence" value="ECO:0007669"/>
    <property type="project" value="UniProtKB-KW"/>
</dbReference>
<feature type="transmembrane region" description="Helical" evidence="11">
    <location>
        <begin position="439"/>
        <end position="459"/>
    </location>
</feature>
<evidence type="ECO:0000256" key="6">
    <source>
        <dbReference type="ARBA" id="ARBA00022840"/>
    </source>
</evidence>
<keyword evidence="4 11" id="KW-0812">Transmembrane</keyword>
<evidence type="ECO:0000256" key="9">
    <source>
        <dbReference type="ARBA" id="ARBA00034522"/>
    </source>
</evidence>
<dbReference type="PANTHER" id="PTHR43394">
    <property type="entry name" value="ATP-DEPENDENT PERMEASE MDL1, MITOCHONDRIAL"/>
    <property type="match status" value="1"/>
</dbReference>
<dbReference type="InterPro" id="IPR011527">
    <property type="entry name" value="ABC1_TM_dom"/>
</dbReference>
<dbReference type="GO" id="GO:0015433">
    <property type="term" value="F:ABC-type peptide antigen transporter activity"/>
    <property type="evidence" value="ECO:0007669"/>
    <property type="project" value="UniProtKB-EC"/>
</dbReference>
<feature type="transmembrane region" description="Helical" evidence="11">
    <location>
        <begin position="351"/>
        <end position="370"/>
    </location>
</feature>
<dbReference type="InterPro" id="IPR013305">
    <property type="entry name" value="ABC_Tap-like"/>
</dbReference>
<dbReference type="PROSITE" id="PS00211">
    <property type="entry name" value="ABC_TRANSPORTER_1"/>
    <property type="match status" value="1"/>
</dbReference>
<feature type="transmembrane region" description="Helical" evidence="11">
    <location>
        <begin position="328"/>
        <end position="345"/>
    </location>
</feature>